<sequence>MRVPTFERFVAVYGERLENRGVPTLRNGKRRCNRAFLKVRVPTSLGTTKFLPCSILCEFHLFIGKSENQSFEKRGSSHTSEFLLF</sequence>
<name>A0A1D7UZ94_9LEPT</name>
<keyword evidence="2" id="KW-1185">Reference proteome</keyword>
<proteinExistence type="predicted"/>
<dbReference type="EMBL" id="CP015217">
    <property type="protein sequence ID" value="AOP34910.1"/>
    <property type="molecule type" value="Genomic_DNA"/>
</dbReference>
<reference evidence="1 2" key="1">
    <citation type="submission" date="2016-04" db="EMBL/GenBank/DDBJ databases">
        <title>Complete genome seqeunce of Leptospira alstonii serovar Room22.</title>
        <authorList>
            <person name="Nally J.E."/>
            <person name="Bayles D.O."/>
            <person name="Hurley D."/>
            <person name="Fanning S."/>
            <person name="McMahon B.J."/>
            <person name="Arent Z."/>
        </authorList>
    </citation>
    <scope>NUCLEOTIDE SEQUENCE [LARGE SCALE GENOMIC DNA]</scope>
    <source>
        <strain evidence="1 2">GWTS #1</strain>
    </source>
</reference>
<evidence type="ECO:0000313" key="2">
    <source>
        <dbReference type="Proteomes" id="UP000094197"/>
    </source>
</evidence>
<dbReference type="Proteomes" id="UP000094197">
    <property type="component" value="Chromosome 1"/>
</dbReference>
<dbReference type="KEGG" id="laj:A0128_14285"/>
<dbReference type="AlphaFoldDB" id="A0A1D7UZ94"/>
<gene>
    <name evidence="1" type="ORF">A0128_14285</name>
</gene>
<evidence type="ECO:0000313" key="1">
    <source>
        <dbReference type="EMBL" id="AOP34910.1"/>
    </source>
</evidence>
<organism evidence="1 2">
    <name type="scientific">Leptospira tipperaryensis</name>
    <dbReference type="NCBI Taxonomy" id="2564040"/>
    <lineage>
        <taxon>Bacteria</taxon>
        <taxon>Pseudomonadati</taxon>
        <taxon>Spirochaetota</taxon>
        <taxon>Spirochaetia</taxon>
        <taxon>Leptospirales</taxon>
        <taxon>Leptospiraceae</taxon>
        <taxon>Leptospira</taxon>
    </lineage>
</organism>
<protein>
    <submittedName>
        <fullName evidence="1">Uncharacterized protein</fullName>
    </submittedName>
</protein>
<accession>A0A1D7UZ94</accession>